<evidence type="ECO:0000313" key="2">
    <source>
        <dbReference type="Proteomes" id="UP000612055"/>
    </source>
</evidence>
<name>A0A835XNC6_9CHLO</name>
<keyword evidence="2" id="KW-1185">Reference proteome</keyword>
<evidence type="ECO:0000313" key="1">
    <source>
        <dbReference type="EMBL" id="KAG2483259.1"/>
    </source>
</evidence>
<reference evidence="1" key="1">
    <citation type="journal article" date="2020" name="bioRxiv">
        <title>Comparative genomics of Chlamydomonas.</title>
        <authorList>
            <person name="Craig R.J."/>
            <person name="Hasan A.R."/>
            <person name="Ness R.W."/>
            <person name="Keightley P.D."/>
        </authorList>
    </citation>
    <scope>NUCLEOTIDE SEQUENCE</scope>
    <source>
        <strain evidence="1">CCAP 11/70</strain>
    </source>
</reference>
<organism evidence="1 2">
    <name type="scientific">Edaphochlamys debaryana</name>
    <dbReference type="NCBI Taxonomy" id="47281"/>
    <lineage>
        <taxon>Eukaryota</taxon>
        <taxon>Viridiplantae</taxon>
        <taxon>Chlorophyta</taxon>
        <taxon>core chlorophytes</taxon>
        <taxon>Chlorophyceae</taxon>
        <taxon>CS clade</taxon>
        <taxon>Chlamydomonadales</taxon>
        <taxon>Chlamydomonadales incertae sedis</taxon>
        <taxon>Edaphochlamys</taxon>
    </lineage>
</organism>
<gene>
    <name evidence="1" type="ORF">HYH03_017857</name>
</gene>
<accession>A0A835XNC6</accession>
<dbReference type="EMBL" id="JAEHOE010000183">
    <property type="protein sequence ID" value="KAG2483259.1"/>
    <property type="molecule type" value="Genomic_DNA"/>
</dbReference>
<dbReference type="Proteomes" id="UP000612055">
    <property type="component" value="Unassembled WGS sequence"/>
</dbReference>
<dbReference type="AlphaFoldDB" id="A0A835XNC6"/>
<proteinExistence type="predicted"/>
<comment type="caution">
    <text evidence="1">The sequence shown here is derived from an EMBL/GenBank/DDBJ whole genome shotgun (WGS) entry which is preliminary data.</text>
</comment>
<sequence length="168" mass="17480">MASAPAQGDGRDCILLRGPFVRGIMAAPPALRGWLQQVSADATGKRLERYFPLPSAGAVVLECTSCEGAKAVAAAARRLGEAVNKDGGGVALVEAVHSERSWQEYIVQVLQALWDGEGEGSAEAEAVGAEAAGGAAQSELERLRCLLETWEGLRAMPAAVKLEPLPAS</sequence>
<protein>
    <submittedName>
        <fullName evidence="1">Uncharacterized protein</fullName>
    </submittedName>
</protein>